<evidence type="ECO:0000313" key="5">
    <source>
        <dbReference type="EMBL" id="RAK66616.1"/>
    </source>
</evidence>
<dbReference type="Proteomes" id="UP000249524">
    <property type="component" value="Unassembled WGS sequence"/>
</dbReference>
<dbReference type="InterPro" id="IPR036388">
    <property type="entry name" value="WH-like_DNA-bd_sf"/>
</dbReference>
<dbReference type="PROSITE" id="PS50043">
    <property type="entry name" value="HTH_LUXR_2"/>
    <property type="match status" value="1"/>
</dbReference>
<gene>
    <name evidence="5" type="ORF">DJ019_09210</name>
</gene>
<organism evidence="5 6">
    <name type="scientific">Phenylobacterium kunshanense</name>
    <dbReference type="NCBI Taxonomy" id="1445034"/>
    <lineage>
        <taxon>Bacteria</taxon>
        <taxon>Pseudomonadati</taxon>
        <taxon>Pseudomonadota</taxon>
        <taxon>Alphaproteobacteria</taxon>
        <taxon>Caulobacterales</taxon>
        <taxon>Caulobacteraceae</taxon>
        <taxon>Phenylobacterium</taxon>
    </lineage>
</organism>
<dbReference type="CDD" id="cd06170">
    <property type="entry name" value="LuxR_C_like"/>
    <property type="match status" value="1"/>
</dbReference>
<dbReference type="InterPro" id="IPR016032">
    <property type="entry name" value="Sig_transdc_resp-reg_C-effctor"/>
</dbReference>
<dbReference type="Pfam" id="PF00196">
    <property type="entry name" value="GerE"/>
    <property type="match status" value="1"/>
</dbReference>
<protein>
    <submittedName>
        <fullName evidence="5">LuxR family transcriptional regulator</fullName>
    </submittedName>
</protein>
<keyword evidence="3" id="KW-0804">Transcription</keyword>
<keyword evidence="2" id="KW-0238">DNA-binding</keyword>
<evidence type="ECO:0000256" key="2">
    <source>
        <dbReference type="ARBA" id="ARBA00023125"/>
    </source>
</evidence>
<dbReference type="SUPFAM" id="SSF46894">
    <property type="entry name" value="C-terminal effector domain of the bipartite response regulators"/>
    <property type="match status" value="1"/>
</dbReference>
<dbReference type="Gene3D" id="1.10.10.10">
    <property type="entry name" value="Winged helix-like DNA-binding domain superfamily/Winged helix DNA-binding domain"/>
    <property type="match status" value="1"/>
</dbReference>
<dbReference type="AlphaFoldDB" id="A0A328BKV9"/>
<accession>A0A328BKV9</accession>
<dbReference type="PANTHER" id="PTHR44688:SF16">
    <property type="entry name" value="DNA-BINDING TRANSCRIPTIONAL ACTIVATOR DEVR_DOSR"/>
    <property type="match status" value="1"/>
</dbReference>
<evidence type="ECO:0000256" key="3">
    <source>
        <dbReference type="ARBA" id="ARBA00023163"/>
    </source>
</evidence>
<dbReference type="PANTHER" id="PTHR44688">
    <property type="entry name" value="DNA-BINDING TRANSCRIPTIONAL ACTIVATOR DEVR_DOSR"/>
    <property type="match status" value="1"/>
</dbReference>
<proteinExistence type="predicted"/>
<feature type="domain" description="HTH luxR-type" evidence="4">
    <location>
        <begin position="1"/>
        <end position="59"/>
    </location>
</feature>
<evidence type="ECO:0000259" key="4">
    <source>
        <dbReference type="PROSITE" id="PS50043"/>
    </source>
</evidence>
<dbReference type="GO" id="GO:0003677">
    <property type="term" value="F:DNA binding"/>
    <property type="evidence" value="ECO:0007669"/>
    <property type="project" value="UniProtKB-KW"/>
</dbReference>
<sequence length="74" mass="8153">MSPRQAECLFWVQQGKSSRDIGTILGVSHRIIERHVFRACAKLGVRTRLQAVLRARSLGLIADPPGRNGTGRVS</sequence>
<evidence type="ECO:0000313" key="6">
    <source>
        <dbReference type="Proteomes" id="UP000249524"/>
    </source>
</evidence>
<dbReference type="PRINTS" id="PR00038">
    <property type="entry name" value="HTHLUXR"/>
</dbReference>
<dbReference type="EMBL" id="QFYS01000003">
    <property type="protein sequence ID" value="RAK66616.1"/>
    <property type="molecule type" value="Genomic_DNA"/>
</dbReference>
<reference evidence="5 6" key="1">
    <citation type="submission" date="2018-05" db="EMBL/GenBank/DDBJ databases">
        <authorList>
            <person name="Lanie J.A."/>
            <person name="Ng W.-L."/>
            <person name="Kazmierczak K.M."/>
            <person name="Andrzejewski T.M."/>
            <person name="Davidsen T.M."/>
            <person name="Wayne K.J."/>
            <person name="Tettelin H."/>
            <person name="Glass J.I."/>
            <person name="Rusch D."/>
            <person name="Podicherti R."/>
            <person name="Tsui H.-C.T."/>
            <person name="Winkler M.E."/>
        </authorList>
    </citation>
    <scope>NUCLEOTIDE SEQUENCE [LARGE SCALE GENOMIC DNA]</scope>
    <source>
        <strain evidence="5 6">BUT-10</strain>
    </source>
</reference>
<dbReference type="GO" id="GO:0006355">
    <property type="term" value="P:regulation of DNA-templated transcription"/>
    <property type="evidence" value="ECO:0007669"/>
    <property type="project" value="InterPro"/>
</dbReference>
<dbReference type="SMART" id="SM00421">
    <property type="entry name" value="HTH_LUXR"/>
    <property type="match status" value="1"/>
</dbReference>
<dbReference type="OrthoDB" id="3170288at2"/>
<comment type="caution">
    <text evidence="5">The sequence shown here is derived from an EMBL/GenBank/DDBJ whole genome shotgun (WGS) entry which is preliminary data.</text>
</comment>
<evidence type="ECO:0000256" key="1">
    <source>
        <dbReference type="ARBA" id="ARBA00023015"/>
    </source>
</evidence>
<keyword evidence="1" id="KW-0805">Transcription regulation</keyword>
<keyword evidence="6" id="KW-1185">Reference proteome</keyword>
<dbReference type="InterPro" id="IPR000792">
    <property type="entry name" value="Tscrpt_reg_LuxR_C"/>
</dbReference>
<name>A0A328BKV9_9CAUL</name>